<dbReference type="InterPro" id="IPR036085">
    <property type="entry name" value="PAZ_dom_sf"/>
</dbReference>
<organism evidence="2 3">
    <name type="scientific">Hypholoma sublateritium (strain FD-334 SS-4)</name>
    <dbReference type="NCBI Taxonomy" id="945553"/>
    <lineage>
        <taxon>Eukaryota</taxon>
        <taxon>Fungi</taxon>
        <taxon>Dikarya</taxon>
        <taxon>Basidiomycota</taxon>
        <taxon>Agaricomycotina</taxon>
        <taxon>Agaricomycetes</taxon>
        <taxon>Agaricomycetidae</taxon>
        <taxon>Agaricales</taxon>
        <taxon>Agaricineae</taxon>
        <taxon>Strophariaceae</taxon>
        <taxon>Hypholoma</taxon>
    </lineage>
</organism>
<dbReference type="OMA" id="MNDQYYT"/>
<dbReference type="Gene3D" id="3.40.50.2300">
    <property type="match status" value="1"/>
</dbReference>
<gene>
    <name evidence="2" type="ORF">HYPSUDRAFT_68022</name>
</gene>
<dbReference type="OrthoDB" id="10252740at2759"/>
<dbReference type="InterPro" id="IPR014811">
    <property type="entry name" value="ArgoL1"/>
</dbReference>
<dbReference type="Gene3D" id="3.30.420.10">
    <property type="entry name" value="Ribonuclease H-like superfamily/Ribonuclease H"/>
    <property type="match status" value="1"/>
</dbReference>
<keyword evidence="3" id="KW-1185">Reference proteome</keyword>
<dbReference type="InterPro" id="IPR036397">
    <property type="entry name" value="RNaseH_sf"/>
</dbReference>
<dbReference type="Pfam" id="PF02170">
    <property type="entry name" value="PAZ"/>
    <property type="match status" value="1"/>
</dbReference>
<evidence type="ECO:0000313" key="2">
    <source>
        <dbReference type="EMBL" id="KJA21050.1"/>
    </source>
</evidence>
<protein>
    <recommendedName>
        <fullName evidence="1">Piwi domain-containing protein</fullName>
    </recommendedName>
</protein>
<dbReference type="SUPFAM" id="SSF101690">
    <property type="entry name" value="PAZ domain"/>
    <property type="match status" value="1"/>
</dbReference>
<dbReference type="Pfam" id="PF02171">
    <property type="entry name" value="Piwi"/>
    <property type="match status" value="1"/>
</dbReference>
<dbReference type="InterPro" id="IPR012337">
    <property type="entry name" value="RNaseH-like_sf"/>
</dbReference>
<dbReference type="SUPFAM" id="SSF53098">
    <property type="entry name" value="Ribonuclease H-like"/>
    <property type="match status" value="1"/>
</dbReference>
<evidence type="ECO:0000313" key="3">
    <source>
        <dbReference type="Proteomes" id="UP000054270"/>
    </source>
</evidence>
<dbReference type="Pfam" id="PF08699">
    <property type="entry name" value="ArgoL1"/>
    <property type="match status" value="1"/>
</dbReference>
<accession>A0A0D2PME4</accession>
<name>A0A0D2PME4_HYPSF</name>
<dbReference type="Pfam" id="PF16487">
    <property type="entry name" value="ArgoMid"/>
    <property type="match status" value="1"/>
</dbReference>
<reference evidence="3" key="1">
    <citation type="submission" date="2014-04" db="EMBL/GenBank/DDBJ databases">
        <title>Evolutionary Origins and Diversification of the Mycorrhizal Mutualists.</title>
        <authorList>
            <consortium name="DOE Joint Genome Institute"/>
            <consortium name="Mycorrhizal Genomics Consortium"/>
            <person name="Kohler A."/>
            <person name="Kuo A."/>
            <person name="Nagy L.G."/>
            <person name="Floudas D."/>
            <person name="Copeland A."/>
            <person name="Barry K.W."/>
            <person name="Cichocki N."/>
            <person name="Veneault-Fourrey C."/>
            <person name="LaButti K."/>
            <person name="Lindquist E.A."/>
            <person name="Lipzen A."/>
            <person name="Lundell T."/>
            <person name="Morin E."/>
            <person name="Murat C."/>
            <person name="Riley R."/>
            <person name="Ohm R."/>
            <person name="Sun H."/>
            <person name="Tunlid A."/>
            <person name="Henrissat B."/>
            <person name="Grigoriev I.V."/>
            <person name="Hibbett D.S."/>
            <person name="Martin F."/>
        </authorList>
    </citation>
    <scope>NUCLEOTIDE SEQUENCE [LARGE SCALE GENOMIC DNA]</scope>
    <source>
        <strain evidence="3">FD-334 SS-4</strain>
    </source>
</reference>
<feature type="domain" description="Piwi" evidence="1">
    <location>
        <begin position="476"/>
        <end position="770"/>
    </location>
</feature>
<dbReference type="AlphaFoldDB" id="A0A0D2PME4"/>
<sequence>MPTKVYYMYDIVFSPPVKQRQKRNRLFHHLQTTVRPEIFNPRLVYDSNAIAYSPGRMDLAGNSGATFSVMLGKNEEQPTDKPGAIQIRISLTSSDAINAGDVSDITNDRKITQRSITATNLMQLIVRQGPNQAHANNGRAYFPGKERLQIRGTGIELWRGIFQSVRPTLGRMVLTIDTSTAAVYKSGSLIDVMMDFLNTGNIRTLQMNEKDPKFHSLEKFLKKLQIKIQTGINGGRSRIKSIRGLVPAGGEYTFFKESEGKKVTVAQHFKDAYNMDCEHRHIVGINLAGKKDGGAEVVPAEFCVVEPGQFFRHKIPESATSQMVKFATTRPLDRLEKIKKGAADYNTSEYIRESGMIVDTKHMAIKASILAPQKLQYGGNDTIIVDNGSWNVMRKKFFNPAPIKSWAVINLCPERVQVRQCEYFAQGLQASCTALDVAQLLGIYAGGGHNVDSDLESAMEDIWKKTQNAEVIANTILVVILPQNAAAIRTAVKRWGDVTRGIRTQCIREGKVGNANNQYYNNVALKINARLGGTNLRGISAIMAELDKQFTIIMGADVGHPGPGVQKPSVTSLVYSHDRYATQYAAFSAFQAPRMEIIADLQTFVSNAVNNWGQKNRKTPARIFFFRDGVSEGEFVRVSDDEIQQIKAGIDDVWAQRKLTEPKPLLTFIVVGKRHHTVFFPRHGEGPADRTGNCVAGSVIDGDEITHPANEDFYLQSHSAIQGTCRSSHYIVLLNENRERFPLPAIQELAYSLCHVYAKATRSVSIPAPLACARGPFHIGSNAVLTFDDGMSTSTGSQSNFDLESWKSAWRPTSKRLENAMYFL</sequence>
<dbReference type="GO" id="GO:0003723">
    <property type="term" value="F:RNA binding"/>
    <property type="evidence" value="ECO:0007669"/>
    <property type="project" value="InterPro"/>
</dbReference>
<dbReference type="Proteomes" id="UP000054270">
    <property type="component" value="Unassembled WGS sequence"/>
</dbReference>
<dbReference type="SMART" id="SM01163">
    <property type="entry name" value="DUF1785"/>
    <property type="match status" value="1"/>
</dbReference>
<proteinExistence type="predicted"/>
<dbReference type="CDD" id="cd02846">
    <property type="entry name" value="PAZ_argonaute_like"/>
    <property type="match status" value="1"/>
</dbReference>
<dbReference type="InterPro" id="IPR032473">
    <property type="entry name" value="Argonaute_Mid_dom"/>
</dbReference>
<evidence type="ECO:0000259" key="1">
    <source>
        <dbReference type="PROSITE" id="PS50822"/>
    </source>
</evidence>
<dbReference type="STRING" id="945553.A0A0D2PME4"/>
<dbReference type="PROSITE" id="PS50822">
    <property type="entry name" value="PIWI"/>
    <property type="match status" value="1"/>
</dbReference>
<dbReference type="EMBL" id="KN817561">
    <property type="protein sequence ID" value="KJA21050.1"/>
    <property type="molecule type" value="Genomic_DNA"/>
</dbReference>
<dbReference type="Gene3D" id="2.170.260.10">
    <property type="entry name" value="paz domain"/>
    <property type="match status" value="1"/>
</dbReference>
<dbReference type="SMART" id="SM00950">
    <property type="entry name" value="Piwi"/>
    <property type="match status" value="1"/>
</dbReference>
<dbReference type="PANTHER" id="PTHR22891">
    <property type="entry name" value="EUKARYOTIC TRANSLATION INITIATION FACTOR 2C"/>
    <property type="match status" value="1"/>
</dbReference>
<dbReference type="InterPro" id="IPR003165">
    <property type="entry name" value="Piwi"/>
</dbReference>
<dbReference type="InterPro" id="IPR003100">
    <property type="entry name" value="PAZ_dom"/>
</dbReference>